<dbReference type="EMBL" id="ML119674">
    <property type="protein sequence ID" value="RPA82054.1"/>
    <property type="molecule type" value="Genomic_DNA"/>
</dbReference>
<keyword evidence="3" id="KW-1185">Reference proteome</keyword>
<accession>A0A3N4IK99</accession>
<gene>
    <name evidence="2" type="ORF">BJ508DRAFT_100434</name>
</gene>
<dbReference type="Proteomes" id="UP000275078">
    <property type="component" value="Unassembled WGS sequence"/>
</dbReference>
<name>A0A3N4IK99_ASCIM</name>
<reference evidence="2 3" key="1">
    <citation type="journal article" date="2018" name="Nat. Ecol. Evol.">
        <title>Pezizomycetes genomes reveal the molecular basis of ectomycorrhizal truffle lifestyle.</title>
        <authorList>
            <person name="Murat C."/>
            <person name="Payen T."/>
            <person name="Noel B."/>
            <person name="Kuo A."/>
            <person name="Morin E."/>
            <person name="Chen J."/>
            <person name="Kohler A."/>
            <person name="Krizsan K."/>
            <person name="Balestrini R."/>
            <person name="Da Silva C."/>
            <person name="Montanini B."/>
            <person name="Hainaut M."/>
            <person name="Levati E."/>
            <person name="Barry K.W."/>
            <person name="Belfiori B."/>
            <person name="Cichocki N."/>
            <person name="Clum A."/>
            <person name="Dockter R.B."/>
            <person name="Fauchery L."/>
            <person name="Guy J."/>
            <person name="Iotti M."/>
            <person name="Le Tacon F."/>
            <person name="Lindquist E.A."/>
            <person name="Lipzen A."/>
            <person name="Malagnac F."/>
            <person name="Mello A."/>
            <person name="Molinier V."/>
            <person name="Miyauchi S."/>
            <person name="Poulain J."/>
            <person name="Riccioni C."/>
            <person name="Rubini A."/>
            <person name="Sitrit Y."/>
            <person name="Splivallo R."/>
            <person name="Traeger S."/>
            <person name="Wang M."/>
            <person name="Zifcakova L."/>
            <person name="Wipf D."/>
            <person name="Zambonelli A."/>
            <person name="Paolocci F."/>
            <person name="Nowrousian M."/>
            <person name="Ottonello S."/>
            <person name="Baldrian P."/>
            <person name="Spatafora J.W."/>
            <person name="Henrissat B."/>
            <person name="Nagy L.G."/>
            <person name="Aury J.M."/>
            <person name="Wincker P."/>
            <person name="Grigoriev I.V."/>
            <person name="Bonfante P."/>
            <person name="Martin F.M."/>
        </authorList>
    </citation>
    <scope>NUCLEOTIDE SEQUENCE [LARGE SCALE GENOMIC DNA]</scope>
    <source>
        <strain evidence="2 3">RN42</strain>
    </source>
</reference>
<organism evidence="2 3">
    <name type="scientific">Ascobolus immersus RN42</name>
    <dbReference type="NCBI Taxonomy" id="1160509"/>
    <lineage>
        <taxon>Eukaryota</taxon>
        <taxon>Fungi</taxon>
        <taxon>Dikarya</taxon>
        <taxon>Ascomycota</taxon>
        <taxon>Pezizomycotina</taxon>
        <taxon>Pezizomycetes</taxon>
        <taxon>Pezizales</taxon>
        <taxon>Ascobolaceae</taxon>
        <taxon>Ascobolus</taxon>
    </lineage>
</organism>
<evidence type="ECO:0000313" key="2">
    <source>
        <dbReference type="EMBL" id="RPA82054.1"/>
    </source>
</evidence>
<feature type="compositionally biased region" description="Low complexity" evidence="1">
    <location>
        <begin position="43"/>
        <end position="68"/>
    </location>
</feature>
<dbReference type="PROSITE" id="PS51257">
    <property type="entry name" value="PROKAR_LIPOPROTEIN"/>
    <property type="match status" value="1"/>
</dbReference>
<evidence type="ECO:0000313" key="3">
    <source>
        <dbReference type="Proteomes" id="UP000275078"/>
    </source>
</evidence>
<feature type="region of interest" description="Disordered" evidence="1">
    <location>
        <begin position="43"/>
        <end position="81"/>
    </location>
</feature>
<feature type="compositionally biased region" description="Pro residues" evidence="1">
    <location>
        <begin position="69"/>
        <end position="78"/>
    </location>
</feature>
<evidence type="ECO:0000256" key="1">
    <source>
        <dbReference type="SAM" id="MobiDB-lite"/>
    </source>
</evidence>
<sequence length="340" mass="38283">MHLHRLILTAGSMAAAFSCQFHYRNTYLPIPHENAFKLRENMSNASSRSSSPTLSSFNLEFPTTGTTPPYTPSSPIPSPHSRIRSISISPEPYPDAGPVPPDSLQSSLYALYLAIDTLIVENEPLGIREPPSRHITVRVLWYALDKLYSPDGYVAILRTLPEPLFRIGEEYTTFFVERLEPALLQLKRQDHGDGLDLTSRISWTAEKYIRTLANGIGGRYTQVLDKHMKGELLPELVSILVTCLTRLMEKLEPIVEVLGGLAPLSLSAEVRVETLDRIDRLVTFTQEMVGEFFADRLMENQRAQRLICRYLEEDSGGIGAEIGRKLDAINNADEWRENRG</sequence>
<protein>
    <submittedName>
        <fullName evidence="2">Uncharacterized protein</fullName>
    </submittedName>
</protein>
<proteinExistence type="predicted"/>
<dbReference type="AlphaFoldDB" id="A0A3N4IK99"/>